<comment type="caution">
    <text evidence="2">The sequence shown here is derived from an EMBL/GenBank/DDBJ whole genome shotgun (WGS) entry which is preliminary data.</text>
</comment>
<accession>A0ABV9KS04</accession>
<reference evidence="3" key="1">
    <citation type="journal article" date="2019" name="Int. J. Syst. Evol. Microbiol.">
        <title>The Global Catalogue of Microorganisms (GCM) 10K type strain sequencing project: providing services to taxonomists for standard genome sequencing and annotation.</title>
        <authorList>
            <consortium name="The Broad Institute Genomics Platform"/>
            <consortium name="The Broad Institute Genome Sequencing Center for Infectious Disease"/>
            <person name="Wu L."/>
            <person name="Ma J."/>
        </authorList>
    </citation>
    <scope>NUCLEOTIDE SEQUENCE [LARGE SCALE GENOMIC DNA]</scope>
    <source>
        <strain evidence="3">CCUG 66188</strain>
    </source>
</reference>
<dbReference type="RefSeq" id="WP_379994112.1">
    <property type="nucleotide sequence ID" value="NZ_JBHSGN010000035.1"/>
</dbReference>
<sequence>MKNSFMSILISFIIGVTAGIVANAISKAKLQKIIDSPNKKLN</sequence>
<evidence type="ECO:0000313" key="3">
    <source>
        <dbReference type="Proteomes" id="UP001596023"/>
    </source>
</evidence>
<gene>
    <name evidence="2" type="ORF">ACFO6W_04230</name>
</gene>
<evidence type="ECO:0000313" key="2">
    <source>
        <dbReference type="EMBL" id="MFC4672894.1"/>
    </source>
</evidence>
<protein>
    <recommendedName>
        <fullName evidence="4">YtxH domain-containing protein</fullName>
    </recommendedName>
</protein>
<dbReference type="Proteomes" id="UP001596023">
    <property type="component" value="Unassembled WGS sequence"/>
</dbReference>
<proteinExistence type="predicted"/>
<keyword evidence="1" id="KW-0472">Membrane</keyword>
<keyword evidence="1" id="KW-0812">Transmembrane</keyword>
<keyword evidence="1" id="KW-1133">Transmembrane helix</keyword>
<feature type="transmembrane region" description="Helical" evidence="1">
    <location>
        <begin position="6"/>
        <end position="25"/>
    </location>
</feature>
<evidence type="ECO:0008006" key="4">
    <source>
        <dbReference type="Google" id="ProtNLM"/>
    </source>
</evidence>
<keyword evidence="3" id="KW-1185">Reference proteome</keyword>
<evidence type="ECO:0000256" key="1">
    <source>
        <dbReference type="SAM" id="Phobius"/>
    </source>
</evidence>
<dbReference type="EMBL" id="JBHSGN010000035">
    <property type="protein sequence ID" value="MFC4672894.1"/>
    <property type="molecule type" value="Genomic_DNA"/>
</dbReference>
<organism evidence="2 3">
    <name type="scientific">Dysgonomonas termitidis</name>
    <dbReference type="NCBI Taxonomy" id="1516126"/>
    <lineage>
        <taxon>Bacteria</taxon>
        <taxon>Pseudomonadati</taxon>
        <taxon>Bacteroidota</taxon>
        <taxon>Bacteroidia</taxon>
        <taxon>Bacteroidales</taxon>
        <taxon>Dysgonomonadaceae</taxon>
        <taxon>Dysgonomonas</taxon>
    </lineage>
</organism>
<name>A0ABV9KS04_9BACT</name>